<dbReference type="PANTHER" id="PTHR35128">
    <property type="entry name" value="SECRETION-REGULATING GUANINE NUCLEOTIDE EXCHANGE FACTOR"/>
    <property type="match status" value="1"/>
</dbReference>
<protein>
    <submittedName>
        <fullName evidence="1">Uncharacterized protein</fullName>
    </submittedName>
</protein>
<name>A0A7S0AV82_9STRA</name>
<dbReference type="AlphaFoldDB" id="A0A7S0AV82"/>
<dbReference type="EMBL" id="HBEJ01014654">
    <property type="protein sequence ID" value="CAD8375647.1"/>
    <property type="molecule type" value="Transcribed_RNA"/>
</dbReference>
<sequence length="142" mass="16031">MRGVEQVSAELKTKNIPTLTIKTQPKRVTFEYLMGRFKGDDNFTKDIANSIVSDLQKIGAIAEDGEMVQNSRSIDLDPFFGRYKSTDGAFGVSPELFLSLSPSEREDAKKLWLVEELNVCYDQHEITFSQFDNVVGFFLAHA</sequence>
<evidence type="ECO:0000313" key="1">
    <source>
        <dbReference type="EMBL" id="CAD8375647.1"/>
    </source>
</evidence>
<reference evidence="1" key="1">
    <citation type="submission" date="2021-01" db="EMBL/GenBank/DDBJ databases">
        <authorList>
            <person name="Corre E."/>
            <person name="Pelletier E."/>
            <person name="Niang G."/>
            <person name="Scheremetjew M."/>
            <person name="Finn R."/>
            <person name="Kale V."/>
            <person name="Holt S."/>
            <person name="Cochrane G."/>
            <person name="Meng A."/>
            <person name="Brown T."/>
            <person name="Cohen L."/>
        </authorList>
    </citation>
    <scope>NUCLEOTIDE SEQUENCE</scope>
    <source>
        <strain evidence="1">CCMP3303</strain>
    </source>
</reference>
<gene>
    <name evidence="1" type="ORF">MPOL1434_LOCUS8598</name>
</gene>
<proteinExistence type="predicted"/>
<accession>A0A7S0AV82</accession>
<dbReference type="PANTHER" id="PTHR35128:SF1">
    <property type="entry name" value="SECRETION-REGULATING GUANINE NUCLEOTIDE EXCHANGE FACTOR"/>
    <property type="match status" value="1"/>
</dbReference>
<organism evidence="1">
    <name type="scientific">Minutocellus polymorphus</name>
    <dbReference type="NCBI Taxonomy" id="265543"/>
    <lineage>
        <taxon>Eukaryota</taxon>
        <taxon>Sar</taxon>
        <taxon>Stramenopiles</taxon>
        <taxon>Ochrophyta</taxon>
        <taxon>Bacillariophyta</taxon>
        <taxon>Mediophyceae</taxon>
        <taxon>Cymatosirophycidae</taxon>
        <taxon>Cymatosirales</taxon>
        <taxon>Cymatosiraceae</taxon>
        <taxon>Minutocellus</taxon>
    </lineage>
</organism>